<keyword evidence="4" id="KW-1185">Reference proteome</keyword>
<organism evidence="3 4">
    <name type="scientific">Micromonospora parathelypteridis</name>
    <dbReference type="NCBI Taxonomy" id="1839617"/>
    <lineage>
        <taxon>Bacteria</taxon>
        <taxon>Bacillati</taxon>
        <taxon>Actinomycetota</taxon>
        <taxon>Actinomycetes</taxon>
        <taxon>Micromonosporales</taxon>
        <taxon>Micromonosporaceae</taxon>
        <taxon>Micromonospora</taxon>
    </lineage>
</organism>
<dbReference type="AlphaFoldDB" id="A0A840VQK6"/>
<name>A0A840VQK6_9ACTN</name>
<proteinExistence type="predicted"/>
<feature type="transmembrane region" description="Helical" evidence="2">
    <location>
        <begin position="86"/>
        <end position="105"/>
    </location>
</feature>
<reference evidence="3 4" key="1">
    <citation type="submission" date="2020-08" db="EMBL/GenBank/DDBJ databases">
        <title>Sequencing the genomes of 1000 actinobacteria strains.</title>
        <authorList>
            <person name="Klenk H.-P."/>
        </authorList>
    </citation>
    <scope>NUCLEOTIDE SEQUENCE [LARGE SCALE GENOMIC DNA]</scope>
    <source>
        <strain evidence="3 4">DSM 103125</strain>
    </source>
</reference>
<feature type="compositionally biased region" description="Basic and acidic residues" evidence="1">
    <location>
        <begin position="47"/>
        <end position="66"/>
    </location>
</feature>
<evidence type="ECO:0000256" key="2">
    <source>
        <dbReference type="SAM" id="Phobius"/>
    </source>
</evidence>
<keyword evidence="2" id="KW-0812">Transmembrane</keyword>
<evidence type="ECO:0000313" key="3">
    <source>
        <dbReference type="EMBL" id="MBB5478985.1"/>
    </source>
</evidence>
<feature type="region of interest" description="Disordered" evidence="1">
    <location>
        <begin position="1"/>
        <end position="84"/>
    </location>
</feature>
<feature type="transmembrane region" description="Helical" evidence="2">
    <location>
        <begin position="223"/>
        <end position="243"/>
    </location>
</feature>
<accession>A0A840VQK6</accession>
<keyword evidence="2" id="KW-0472">Membrane</keyword>
<comment type="caution">
    <text evidence="3">The sequence shown here is derived from an EMBL/GenBank/DDBJ whole genome shotgun (WGS) entry which is preliminary data.</text>
</comment>
<gene>
    <name evidence="3" type="ORF">HNR20_003490</name>
</gene>
<evidence type="ECO:0000313" key="4">
    <source>
        <dbReference type="Proteomes" id="UP000586947"/>
    </source>
</evidence>
<sequence>MEPTTGAPVDAVPSRVPVRQQSRRHRDRRLPGDTPPDDDSAFWAPIEEVHWDGTPVREDPSPERNRSFRWPGRRSPSRTAPPPDPLPGLAALVVLSLVVAFFAWVSAGPFWLAVGHARVGTVVIDDCTGGGLTQRCRGMFTAEDGRFIAHGVKVSGVPAGGDAAGTSLTARMTGPDSGTAYADAGVGRHLRWLPGLLVVLGCTAGIVRWTGSARLPGRRHRRWAVAAAIAGPVLITVGFLAAAW</sequence>
<dbReference type="EMBL" id="JACHDP010000001">
    <property type="protein sequence ID" value="MBB5478985.1"/>
    <property type="molecule type" value="Genomic_DNA"/>
</dbReference>
<keyword evidence="2" id="KW-1133">Transmembrane helix</keyword>
<dbReference type="Proteomes" id="UP000586947">
    <property type="component" value="Unassembled WGS sequence"/>
</dbReference>
<evidence type="ECO:0000256" key="1">
    <source>
        <dbReference type="SAM" id="MobiDB-lite"/>
    </source>
</evidence>
<protein>
    <submittedName>
        <fullName evidence="3">Uncharacterized protein</fullName>
    </submittedName>
</protein>
<dbReference type="RefSeq" id="WP_184181264.1">
    <property type="nucleotide sequence ID" value="NZ_BMNF01000001.1"/>
</dbReference>